<dbReference type="GO" id="GO:0005840">
    <property type="term" value="C:ribosome"/>
    <property type="evidence" value="ECO:0007669"/>
    <property type="project" value="UniProtKB-KW"/>
</dbReference>
<proteinExistence type="inferred from homology"/>
<dbReference type="GO" id="GO:0003735">
    <property type="term" value="F:structural constituent of ribosome"/>
    <property type="evidence" value="ECO:0007669"/>
    <property type="project" value="InterPro"/>
</dbReference>
<evidence type="ECO:0000313" key="6">
    <source>
        <dbReference type="EMBL" id="KAK2165964.1"/>
    </source>
</evidence>
<gene>
    <name evidence="6" type="ORF">LSH36_44g15033</name>
</gene>
<evidence type="ECO:0008006" key="8">
    <source>
        <dbReference type="Google" id="ProtNLM"/>
    </source>
</evidence>
<organism evidence="6 7">
    <name type="scientific">Paralvinella palmiformis</name>
    <dbReference type="NCBI Taxonomy" id="53620"/>
    <lineage>
        <taxon>Eukaryota</taxon>
        <taxon>Metazoa</taxon>
        <taxon>Spiralia</taxon>
        <taxon>Lophotrochozoa</taxon>
        <taxon>Annelida</taxon>
        <taxon>Polychaeta</taxon>
        <taxon>Sedentaria</taxon>
        <taxon>Canalipalpata</taxon>
        <taxon>Terebellida</taxon>
        <taxon>Terebelliformia</taxon>
        <taxon>Alvinellidae</taxon>
        <taxon>Paralvinella</taxon>
    </lineage>
</organism>
<dbReference type="AlphaFoldDB" id="A0AAD9K6U7"/>
<evidence type="ECO:0000256" key="3">
    <source>
        <dbReference type="ARBA" id="ARBA00022980"/>
    </source>
</evidence>
<name>A0AAD9K6U7_9ANNE</name>
<dbReference type="InterPro" id="IPR036967">
    <property type="entry name" value="Ribosomal_uS11_sf"/>
</dbReference>
<dbReference type="Gene3D" id="3.30.420.80">
    <property type="entry name" value="Ribosomal protein S11"/>
    <property type="match status" value="1"/>
</dbReference>
<comment type="similarity">
    <text evidence="2">Belongs to the universal ribosomal protein uL18 family.</text>
</comment>
<accession>A0AAD9K6U7</accession>
<dbReference type="CDD" id="cd00432">
    <property type="entry name" value="Ribosomal_L18_L5e"/>
    <property type="match status" value="1"/>
</dbReference>
<dbReference type="EMBL" id="JAODUP010000044">
    <property type="protein sequence ID" value="KAK2165964.1"/>
    <property type="molecule type" value="Genomic_DNA"/>
</dbReference>
<dbReference type="InterPro" id="IPR057268">
    <property type="entry name" value="Ribosomal_L18"/>
</dbReference>
<keyword evidence="3" id="KW-0689">Ribosomal protein</keyword>
<dbReference type="GO" id="GO:0006412">
    <property type="term" value="P:translation"/>
    <property type="evidence" value="ECO:0007669"/>
    <property type="project" value="InterPro"/>
</dbReference>
<evidence type="ECO:0000256" key="5">
    <source>
        <dbReference type="ARBA" id="ARBA00023274"/>
    </source>
</evidence>
<dbReference type="GO" id="GO:0005739">
    <property type="term" value="C:mitochondrion"/>
    <property type="evidence" value="ECO:0007669"/>
    <property type="project" value="UniProtKB-SubCell"/>
</dbReference>
<dbReference type="GO" id="GO:1990904">
    <property type="term" value="C:ribonucleoprotein complex"/>
    <property type="evidence" value="ECO:0007669"/>
    <property type="project" value="UniProtKB-KW"/>
</dbReference>
<dbReference type="SUPFAM" id="SSF53137">
    <property type="entry name" value="Translational machinery components"/>
    <property type="match status" value="1"/>
</dbReference>
<dbReference type="PANTHER" id="PTHR12899">
    <property type="entry name" value="39S RIBOSOMAL PROTEIN L18, MITOCHONDRIAL"/>
    <property type="match status" value="1"/>
</dbReference>
<reference evidence="6" key="1">
    <citation type="journal article" date="2023" name="Mol. Biol. Evol.">
        <title>Third-Generation Sequencing Reveals the Adaptive Role of the Epigenome in Three Deep-Sea Polychaetes.</title>
        <authorList>
            <person name="Perez M."/>
            <person name="Aroh O."/>
            <person name="Sun Y."/>
            <person name="Lan Y."/>
            <person name="Juniper S.K."/>
            <person name="Young C.R."/>
            <person name="Angers B."/>
            <person name="Qian P.Y."/>
        </authorList>
    </citation>
    <scope>NUCLEOTIDE SEQUENCE</scope>
    <source>
        <strain evidence="6">P08H-3</strain>
    </source>
</reference>
<keyword evidence="7" id="KW-1185">Reference proteome</keyword>
<sequence>MFQNICKRAIFSTTLNIRVPQDRSICACLVKYQTISKDVIGLQSVRWQSTIDTEDQQPLSENDVVSPKFINRNPRLVFSSSVHNTEAYVEHSSGKHVVTASTKERAISKYLHSKRDIAAAENIGRVIAQRCKESGITSIELQVPASKIFSEKFLAFHEAVVESGISLKEPDLVEPDYEPGIDYDNEEEVQNLVERQRRVWNGGPERAKTIYLKVARRRGKTTPISYKNINRNRGYTTHGRLLGYHMIHHRHMK</sequence>
<evidence type="ECO:0000256" key="2">
    <source>
        <dbReference type="ARBA" id="ARBA00007116"/>
    </source>
</evidence>
<keyword evidence="4" id="KW-0496">Mitochondrion</keyword>
<keyword evidence="5" id="KW-0687">Ribonucleoprotein</keyword>
<dbReference type="GO" id="GO:0008097">
    <property type="term" value="F:5S rRNA binding"/>
    <property type="evidence" value="ECO:0007669"/>
    <property type="project" value="TreeGrafter"/>
</dbReference>
<evidence type="ECO:0000313" key="7">
    <source>
        <dbReference type="Proteomes" id="UP001208570"/>
    </source>
</evidence>
<dbReference type="InterPro" id="IPR005484">
    <property type="entry name" value="Ribosomal_uL18_bac/plant/anim"/>
</dbReference>
<evidence type="ECO:0000256" key="4">
    <source>
        <dbReference type="ARBA" id="ARBA00023128"/>
    </source>
</evidence>
<comment type="caution">
    <text evidence="6">The sequence shown here is derived from an EMBL/GenBank/DDBJ whole genome shotgun (WGS) entry which is preliminary data.</text>
</comment>
<protein>
    <recommendedName>
        <fullName evidence="8">39S ribosomal protein L18, mitochondrial</fullName>
    </recommendedName>
</protein>
<evidence type="ECO:0000256" key="1">
    <source>
        <dbReference type="ARBA" id="ARBA00004173"/>
    </source>
</evidence>
<comment type="subcellular location">
    <subcellularLocation>
        <location evidence="1">Mitochondrion</location>
    </subcellularLocation>
</comment>
<dbReference type="Proteomes" id="UP001208570">
    <property type="component" value="Unassembled WGS sequence"/>
</dbReference>
<dbReference type="PANTHER" id="PTHR12899:SF3">
    <property type="entry name" value="LARGE RIBOSOMAL SUBUNIT PROTEIN UL18M"/>
    <property type="match status" value="1"/>
</dbReference>